<organism evidence="3 4">
    <name type="scientific">Thalassobaculum fulvum</name>
    <dbReference type="NCBI Taxonomy" id="1633335"/>
    <lineage>
        <taxon>Bacteria</taxon>
        <taxon>Pseudomonadati</taxon>
        <taxon>Pseudomonadota</taxon>
        <taxon>Alphaproteobacteria</taxon>
        <taxon>Rhodospirillales</taxon>
        <taxon>Thalassobaculaceae</taxon>
        <taxon>Thalassobaculum</taxon>
    </lineage>
</organism>
<reference evidence="3" key="1">
    <citation type="journal article" date="2014" name="Int. J. Syst. Evol. Microbiol.">
        <title>Complete genome sequence of Corynebacterium casei LMG S-19264T (=DSM 44701T), isolated from a smear-ripened cheese.</title>
        <authorList>
            <consortium name="US DOE Joint Genome Institute (JGI-PGF)"/>
            <person name="Walter F."/>
            <person name="Albersmeier A."/>
            <person name="Kalinowski J."/>
            <person name="Ruckert C."/>
        </authorList>
    </citation>
    <scope>NUCLEOTIDE SEQUENCE</scope>
    <source>
        <strain evidence="3">KCTC 42651</strain>
    </source>
</reference>
<keyword evidence="4" id="KW-1185">Reference proteome</keyword>
<dbReference type="EMBL" id="BMZS01000008">
    <property type="protein sequence ID" value="GHD55694.1"/>
    <property type="molecule type" value="Genomic_DNA"/>
</dbReference>
<name>A0A919CQL6_9PROT</name>
<evidence type="ECO:0000259" key="2">
    <source>
        <dbReference type="Pfam" id="PF14238"/>
    </source>
</evidence>
<dbReference type="Pfam" id="PF14238">
    <property type="entry name" value="DUF4340"/>
    <property type="match status" value="1"/>
</dbReference>
<protein>
    <recommendedName>
        <fullName evidence="2">DUF4340 domain-containing protein</fullName>
    </recommendedName>
</protein>
<feature type="domain" description="DUF4340" evidence="2">
    <location>
        <begin position="77"/>
        <end position="256"/>
    </location>
</feature>
<comment type="caution">
    <text evidence="3">The sequence shown here is derived from an EMBL/GenBank/DDBJ whole genome shotgun (WGS) entry which is preliminary data.</text>
</comment>
<dbReference type="InterPro" id="IPR025641">
    <property type="entry name" value="DUF4340"/>
</dbReference>
<keyword evidence="1" id="KW-0732">Signal</keyword>
<evidence type="ECO:0000313" key="4">
    <source>
        <dbReference type="Proteomes" id="UP000630353"/>
    </source>
</evidence>
<dbReference type="RefSeq" id="WP_189991974.1">
    <property type="nucleotide sequence ID" value="NZ_BMZS01000008.1"/>
</dbReference>
<accession>A0A919CQL6</accession>
<feature type="chain" id="PRO_5037978258" description="DUF4340 domain-containing protein" evidence="1">
    <location>
        <begin position="24"/>
        <end position="363"/>
    </location>
</feature>
<evidence type="ECO:0000313" key="3">
    <source>
        <dbReference type="EMBL" id="GHD55694.1"/>
    </source>
</evidence>
<feature type="signal peptide" evidence="1">
    <location>
        <begin position="1"/>
        <end position="23"/>
    </location>
</feature>
<evidence type="ECO:0000256" key="1">
    <source>
        <dbReference type="SAM" id="SignalP"/>
    </source>
</evidence>
<dbReference type="AlphaFoldDB" id="A0A919CQL6"/>
<sequence>MIKRRTVILLGAVTLATAAGAVAAVVDRTAETRTEVEAVRLYPKLDDQAGEVQQVQVARAADSPDGTVTLLRTDGGWVLKERDHYPARTDLVRKLLFDLGQLELIERKTADPTRFDRLELADVGGKGAKASRVVVTTAGGDEVVDLHVGKRRESPTGGKPRVYVRRSDERQTYLAEGELDLRGGPVEWLLREIVNVPKDSIAEATITAPSGAVLHLSRVGKDFRIDDMPAGRKVASQYSVNNAATVLDKLLFDDVRSAAGLTFSADQGRAVFKTGDGLTVTLEFAADPKAAGPGAPEPEAPEPGAGPWIRVAIAVAADAGDDARKLAEAASRQTEGWAYRVSSYDLERLRATAESLTKPAEGS</sequence>
<proteinExistence type="predicted"/>
<dbReference type="Proteomes" id="UP000630353">
    <property type="component" value="Unassembled WGS sequence"/>
</dbReference>
<gene>
    <name evidence="3" type="ORF">GCM10017083_34960</name>
</gene>
<reference evidence="3" key="2">
    <citation type="submission" date="2020-09" db="EMBL/GenBank/DDBJ databases">
        <authorList>
            <person name="Sun Q."/>
            <person name="Kim S."/>
        </authorList>
    </citation>
    <scope>NUCLEOTIDE SEQUENCE</scope>
    <source>
        <strain evidence="3">KCTC 42651</strain>
    </source>
</reference>